<proteinExistence type="predicted"/>
<dbReference type="CDD" id="cd04301">
    <property type="entry name" value="NAT_SF"/>
    <property type="match status" value="1"/>
</dbReference>
<evidence type="ECO:0000313" key="4">
    <source>
        <dbReference type="Proteomes" id="UP000756346"/>
    </source>
</evidence>
<name>A0A9P8Y881_9PEZI</name>
<feature type="compositionally biased region" description="Low complexity" evidence="1">
    <location>
        <begin position="37"/>
        <end position="52"/>
    </location>
</feature>
<dbReference type="AlphaFoldDB" id="A0A9P8Y881"/>
<dbReference type="Proteomes" id="UP000756346">
    <property type="component" value="Unassembled WGS sequence"/>
</dbReference>
<evidence type="ECO:0000256" key="1">
    <source>
        <dbReference type="SAM" id="MobiDB-lite"/>
    </source>
</evidence>
<dbReference type="RefSeq" id="XP_046013343.1">
    <property type="nucleotide sequence ID" value="XM_046148109.1"/>
</dbReference>
<dbReference type="GeneID" id="70177655"/>
<dbReference type="OrthoDB" id="5689at2759"/>
<evidence type="ECO:0000313" key="3">
    <source>
        <dbReference type="EMBL" id="KAH7031663.1"/>
    </source>
</evidence>
<comment type="caution">
    <text evidence="3">The sequence shown here is derived from an EMBL/GenBank/DDBJ whole genome shotgun (WGS) entry which is preliminary data.</text>
</comment>
<dbReference type="InterPro" id="IPR000182">
    <property type="entry name" value="GNAT_dom"/>
</dbReference>
<accession>A0A9P8Y881</accession>
<keyword evidence="4" id="KW-1185">Reference proteome</keyword>
<reference evidence="3" key="1">
    <citation type="journal article" date="2021" name="Nat. Commun.">
        <title>Genetic determinants of endophytism in the Arabidopsis root mycobiome.</title>
        <authorList>
            <person name="Mesny F."/>
            <person name="Miyauchi S."/>
            <person name="Thiergart T."/>
            <person name="Pickel B."/>
            <person name="Atanasova L."/>
            <person name="Karlsson M."/>
            <person name="Huettel B."/>
            <person name="Barry K.W."/>
            <person name="Haridas S."/>
            <person name="Chen C."/>
            <person name="Bauer D."/>
            <person name="Andreopoulos W."/>
            <person name="Pangilinan J."/>
            <person name="LaButti K."/>
            <person name="Riley R."/>
            <person name="Lipzen A."/>
            <person name="Clum A."/>
            <person name="Drula E."/>
            <person name="Henrissat B."/>
            <person name="Kohler A."/>
            <person name="Grigoriev I.V."/>
            <person name="Martin F.M."/>
            <person name="Hacquard S."/>
        </authorList>
    </citation>
    <scope>NUCLEOTIDE SEQUENCE</scope>
    <source>
        <strain evidence="3">MPI-CAGE-CH-0230</strain>
    </source>
</reference>
<dbReference type="Pfam" id="PF00583">
    <property type="entry name" value="Acetyltransf_1"/>
    <property type="match status" value="1"/>
</dbReference>
<organism evidence="3 4">
    <name type="scientific">Microdochium trichocladiopsis</name>
    <dbReference type="NCBI Taxonomy" id="1682393"/>
    <lineage>
        <taxon>Eukaryota</taxon>
        <taxon>Fungi</taxon>
        <taxon>Dikarya</taxon>
        <taxon>Ascomycota</taxon>
        <taxon>Pezizomycotina</taxon>
        <taxon>Sordariomycetes</taxon>
        <taxon>Xylariomycetidae</taxon>
        <taxon>Xylariales</taxon>
        <taxon>Microdochiaceae</taxon>
        <taxon>Microdochium</taxon>
    </lineage>
</organism>
<dbReference type="Gene3D" id="3.40.630.30">
    <property type="match status" value="1"/>
</dbReference>
<dbReference type="GO" id="GO:0016747">
    <property type="term" value="F:acyltransferase activity, transferring groups other than amino-acyl groups"/>
    <property type="evidence" value="ECO:0007669"/>
    <property type="project" value="InterPro"/>
</dbReference>
<evidence type="ECO:0000259" key="2">
    <source>
        <dbReference type="Pfam" id="PF00583"/>
    </source>
</evidence>
<dbReference type="SUPFAM" id="SSF55729">
    <property type="entry name" value="Acyl-CoA N-acyltransferases (Nat)"/>
    <property type="match status" value="1"/>
</dbReference>
<feature type="compositionally biased region" description="Low complexity" evidence="1">
    <location>
        <begin position="222"/>
        <end position="233"/>
    </location>
</feature>
<feature type="compositionally biased region" description="Low complexity" evidence="1">
    <location>
        <begin position="245"/>
        <end position="260"/>
    </location>
</feature>
<feature type="domain" description="N-acetyltransferase" evidence="2">
    <location>
        <begin position="170"/>
        <end position="214"/>
    </location>
</feature>
<dbReference type="InterPro" id="IPR016181">
    <property type="entry name" value="Acyl_CoA_acyltransferase"/>
</dbReference>
<feature type="region of interest" description="Disordered" evidence="1">
    <location>
        <begin position="1"/>
        <end position="73"/>
    </location>
</feature>
<feature type="region of interest" description="Disordered" evidence="1">
    <location>
        <begin position="219"/>
        <end position="260"/>
    </location>
</feature>
<dbReference type="EMBL" id="JAGTJQ010000005">
    <property type="protein sequence ID" value="KAH7031663.1"/>
    <property type="molecule type" value="Genomic_DNA"/>
</dbReference>
<protein>
    <recommendedName>
        <fullName evidence="2">N-acetyltransferase domain-containing protein</fullName>
    </recommendedName>
</protein>
<gene>
    <name evidence="3" type="ORF">B0I36DRAFT_125468</name>
</gene>
<sequence length="328" mass="33499">MALPSSAIPAVLVPQSTMTPPPAGKSSLPGAGPPPQQHQAPTAPAPALSTTAGHHDSNGNDGSSNDNITVSMATPADADDPALVQTLTDIVNAVYVETESEIWGSGFQRTTTDEVARLIRAGEVAVAHTAPRHCRRQSAHCGGGGGGGIDIEKERGGKQEIPKEVAAAGVVGCVHIERLSPTRAEFGILAVDPSLRGGGVGRKLALFAEEYARSVLFGGSGSNSNSSSSSSSGGSDGSGDGGDSDGSSSTAPSAAAPATDSRGTMQLLLLVPSANPDHDFKRRLRQWYERMGYVEAVAKKGDLADGYPALAPLLAGPAVLHCFEKDLF</sequence>